<dbReference type="STRING" id="266749.SAMN05421876_103281"/>
<dbReference type="Proteomes" id="UP000031473">
    <property type="component" value="Unassembled WGS sequence"/>
</dbReference>
<keyword evidence="1" id="KW-0812">Transmembrane</keyword>
<protein>
    <recommendedName>
        <fullName evidence="4">DUF3810 domain-containing protein</fullName>
    </recommendedName>
</protein>
<accession>A0A0C1FEJ9</accession>
<keyword evidence="1" id="KW-1133">Transmembrane helix</keyword>
<feature type="transmembrane region" description="Helical" evidence="1">
    <location>
        <begin position="56"/>
        <end position="78"/>
    </location>
</feature>
<reference evidence="2 3" key="1">
    <citation type="submission" date="2014-10" db="EMBL/GenBank/DDBJ databases">
        <title>Kaistella jeonii genome.</title>
        <authorList>
            <person name="Clayton J.T."/>
            <person name="Newman J.D."/>
        </authorList>
    </citation>
    <scope>NUCLEOTIDE SEQUENCE [LARGE SCALE GENOMIC DNA]</scope>
    <source>
        <strain evidence="2 3">DSM 17048</strain>
    </source>
</reference>
<feature type="transmembrane region" description="Helical" evidence="1">
    <location>
        <begin position="90"/>
        <end position="113"/>
    </location>
</feature>
<dbReference type="EMBL" id="JSYL01000002">
    <property type="protein sequence ID" value="KIA90218.1"/>
    <property type="molecule type" value="Genomic_DNA"/>
</dbReference>
<organism evidence="2 3">
    <name type="scientific">Kaistella jeonii</name>
    <dbReference type="NCBI Taxonomy" id="266749"/>
    <lineage>
        <taxon>Bacteria</taxon>
        <taxon>Pseudomonadati</taxon>
        <taxon>Bacteroidota</taxon>
        <taxon>Flavobacteriia</taxon>
        <taxon>Flavobacteriales</taxon>
        <taxon>Weeksellaceae</taxon>
        <taxon>Chryseobacterium group</taxon>
        <taxon>Kaistella</taxon>
    </lineage>
</organism>
<evidence type="ECO:0000313" key="3">
    <source>
        <dbReference type="Proteomes" id="UP000031473"/>
    </source>
</evidence>
<evidence type="ECO:0000256" key="1">
    <source>
        <dbReference type="SAM" id="Phobius"/>
    </source>
</evidence>
<name>A0A0C1FEJ9_9FLAO</name>
<keyword evidence="1" id="KW-0472">Membrane</keyword>
<dbReference type="AlphaFoldDB" id="A0A0C1FEJ9"/>
<proteinExistence type="predicted"/>
<dbReference type="Pfam" id="PF12725">
    <property type="entry name" value="DUF3810"/>
    <property type="match status" value="1"/>
</dbReference>
<evidence type="ECO:0008006" key="4">
    <source>
        <dbReference type="Google" id="ProtNLM"/>
    </source>
</evidence>
<gene>
    <name evidence="2" type="ORF">OA86_03090</name>
</gene>
<feature type="transmembrane region" description="Helical" evidence="1">
    <location>
        <begin position="14"/>
        <end position="36"/>
    </location>
</feature>
<comment type="caution">
    <text evidence="2">The sequence shown here is derived from an EMBL/GenBank/DDBJ whole genome shotgun (WGS) entry which is preliminary data.</text>
</comment>
<sequence length="356" mass="41696">MDIKQKPTYKTKRFWAGILLAQFLLFFLFSKVEFIVNLFVKFFEFQKSVHQKIFSLLSFSVGDILYIILGIGLLYFILKIIKKKSRNIFLLRFLILANILYFSYQLFWGMLYFQKPIIQNLPRGNITLKETQDLTLKYLTLCKQTRKLVNEDKNGVFIVTDLNKIKTEILHNQGNLPNFLGHKKAVNINAFKPSLYEGVMSYSGILGYYNPFTAEAQYNAELPSTFLPFTLAHESMHQLGFAREQEANFTGYLIGRNATNLDLKYSTEYFVLKSLLNSLVEKKPEFVKQVIQNYSSEMKRDRMAEKDFVKRHEGFLDVMFGYTNDLFLKSNQQEGSVTYSYFVDLLIRFERSVSKK</sequence>
<evidence type="ECO:0000313" key="2">
    <source>
        <dbReference type="EMBL" id="KIA90218.1"/>
    </source>
</evidence>
<keyword evidence="3" id="KW-1185">Reference proteome</keyword>
<dbReference type="InterPro" id="IPR024294">
    <property type="entry name" value="DUF3810"/>
</dbReference>